<name>A0A8X6I2R4_9ARAC</name>
<proteinExistence type="predicted"/>
<organism evidence="2 3">
    <name type="scientific">Trichonephila inaurata madagascariensis</name>
    <dbReference type="NCBI Taxonomy" id="2747483"/>
    <lineage>
        <taxon>Eukaryota</taxon>
        <taxon>Metazoa</taxon>
        <taxon>Ecdysozoa</taxon>
        <taxon>Arthropoda</taxon>
        <taxon>Chelicerata</taxon>
        <taxon>Arachnida</taxon>
        <taxon>Araneae</taxon>
        <taxon>Araneomorphae</taxon>
        <taxon>Entelegynae</taxon>
        <taxon>Araneoidea</taxon>
        <taxon>Nephilidae</taxon>
        <taxon>Trichonephila</taxon>
        <taxon>Trichonephila inaurata</taxon>
    </lineage>
</organism>
<evidence type="ECO:0000256" key="1">
    <source>
        <dbReference type="SAM" id="SignalP"/>
    </source>
</evidence>
<dbReference type="OrthoDB" id="10415968at2759"/>
<gene>
    <name evidence="2" type="ORF">TNIN_141411</name>
</gene>
<keyword evidence="3" id="KW-1185">Reference proteome</keyword>
<keyword evidence="1" id="KW-0732">Signal</keyword>
<dbReference type="Proteomes" id="UP000886998">
    <property type="component" value="Unassembled WGS sequence"/>
</dbReference>
<feature type="signal peptide" evidence="1">
    <location>
        <begin position="1"/>
        <end position="19"/>
    </location>
</feature>
<comment type="caution">
    <text evidence="2">The sequence shown here is derived from an EMBL/GenBank/DDBJ whole genome shotgun (WGS) entry which is preliminary data.</text>
</comment>
<reference evidence="2" key="1">
    <citation type="submission" date="2020-08" db="EMBL/GenBank/DDBJ databases">
        <title>Multicomponent nature underlies the extraordinary mechanical properties of spider dragline silk.</title>
        <authorList>
            <person name="Kono N."/>
            <person name="Nakamura H."/>
            <person name="Mori M."/>
            <person name="Yoshida Y."/>
            <person name="Ohtoshi R."/>
            <person name="Malay A.D."/>
            <person name="Moran D.A.P."/>
            <person name="Tomita M."/>
            <person name="Numata K."/>
            <person name="Arakawa K."/>
        </authorList>
    </citation>
    <scope>NUCLEOTIDE SEQUENCE</scope>
</reference>
<dbReference type="AlphaFoldDB" id="A0A8X6I2R4"/>
<feature type="chain" id="PRO_5036502006" description="Secreted protein" evidence="1">
    <location>
        <begin position="20"/>
        <end position="77"/>
    </location>
</feature>
<accession>A0A8X6I2R4</accession>
<evidence type="ECO:0000313" key="3">
    <source>
        <dbReference type="Proteomes" id="UP000886998"/>
    </source>
</evidence>
<evidence type="ECO:0008006" key="4">
    <source>
        <dbReference type="Google" id="ProtNLM"/>
    </source>
</evidence>
<dbReference type="EMBL" id="BMAV01023907">
    <property type="protein sequence ID" value="GFS28549.1"/>
    <property type="molecule type" value="Genomic_DNA"/>
</dbReference>
<protein>
    <recommendedName>
        <fullName evidence="4">Secreted protein</fullName>
    </recommendedName>
</protein>
<evidence type="ECO:0000313" key="2">
    <source>
        <dbReference type="EMBL" id="GFS28549.1"/>
    </source>
</evidence>
<sequence>MEPIFFAWLVRASFLLSLGLRLMKPAPNENRGVCNNSNGSSIRLAAFSTAKYVPCALLDTSSTLVLKRSMGKLISGW</sequence>